<evidence type="ECO:0000313" key="2">
    <source>
        <dbReference type="EMBL" id="GAA0855762.1"/>
    </source>
</evidence>
<evidence type="ECO:0000313" key="3">
    <source>
        <dbReference type="Proteomes" id="UP001500359"/>
    </source>
</evidence>
<reference evidence="3" key="1">
    <citation type="journal article" date="2019" name="Int. J. Syst. Evol. Microbiol.">
        <title>The Global Catalogue of Microorganisms (GCM) 10K type strain sequencing project: providing services to taxonomists for standard genome sequencing and annotation.</title>
        <authorList>
            <consortium name="The Broad Institute Genomics Platform"/>
            <consortium name="The Broad Institute Genome Sequencing Center for Infectious Disease"/>
            <person name="Wu L."/>
            <person name="Ma J."/>
        </authorList>
    </citation>
    <scope>NUCLEOTIDE SEQUENCE [LARGE SCALE GENOMIC DNA]</scope>
    <source>
        <strain evidence="3">JCM 15896</strain>
    </source>
</reference>
<dbReference type="EMBL" id="BAAAFD010000003">
    <property type="protein sequence ID" value="GAA0855762.1"/>
    <property type="molecule type" value="Genomic_DNA"/>
</dbReference>
<keyword evidence="3" id="KW-1185">Reference proteome</keyword>
<name>A0ABP3WUT4_9ALTE</name>
<proteinExistence type="predicted"/>
<organism evidence="2 3">
    <name type="scientific">Aliiglaciecola litoralis</name>
    <dbReference type="NCBI Taxonomy" id="582857"/>
    <lineage>
        <taxon>Bacteria</taxon>
        <taxon>Pseudomonadati</taxon>
        <taxon>Pseudomonadota</taxon>
        <taxon>Gammaproteobacteria</taxon>
        <taxon>Alteromonadales</taxon>
        <taxon>Alteromonadaceae</taxon>
        <taxon>Aliiglaciecola</taxon>
    </lineage>
</organism>
<sequence>MHYSIRPAQPNDSVRLSRIAISSKAYWGYSNEFMLATKAELEVSEARLRDSDFNYQCLWLNGQHLVAFYALSLLPELSEFPSYQLEHPPAEPDKRRFLPGKTAELEGLFVAPKYIGKGLGQVLFAHACEALRCQGMAVLLIQSDPNALPFYLKQGGRLIGSKESGSIQGRHLPLVRFEIV</sequence>
<dbReference type="PROSITE" id="PS51186">
    <property type="entry name" value="GNAT"/>
    <property type="match status" value="1"/>
</dbReference>
<dbReference type="RefSeq" id="WP_343858329.1">
    <property type="nucleotide sequence ID" value="NZ_BAAAFD010000003.1"/>
</dbReference>
<dbReference type="Gene3D" id="3.40.630.30">
    <property type="match status" value="1"/>
</dbReference>
<dbReference type="Pfam" id="PF00583">
    <property type="entry name" value="Acetyltransf_1"/>
    <property type="match status" value="1"/>
</dbReference>
<dbReference type="InterPro" id="IPR016181">
    <property type="entry name" value="Acyl_CoA_acyltransferase"/>
</dbReference>
<protein>
    <recommendedName>
        <fullName evidence="1">N-acetyltransferase domain-containing protein</fullName>
    </recommendedName>
</protein>
<comment type="caution">
    <text evidence="2">The sequence shown here is derived from an EMBL/GenBank/DDBJ whole genome shotgun (WGS) entry which is preliminary data.</text>
</comment>
<evidence type="ECO:0000259" key="1">
    <source>
        <dbReference type="PROSITE" id="PS51186"/>
    </source>
</evidence>
<accession>A0ABP3WUT4</accession>
<feature type="domain" description="N-acetyltransferase" evidence="1">
    <location>
        <begin position="3"/>
        <end position="180"/>
    </location>
</feature>
<dbReference type="Proteomes" id="UP001500359">
    <property type="component" value="Unassembled WGS sequence"/>
</dbReference>
<gene>
    <name evidence="2" type="ORF">GCM10009114_15300</name>
</gene>
<dbReference type="CDD" id="cd04301">
    <property type="entry name" value="NAT_SF"/>
    <property type="match status" value="1"/>
</dbReference>
<dbReference type="SUPFAM" id="SSF55729">
    <property type="entry name" value="Acyl-CoA N-acyltransferases (Nat)"/>
    <property type="match status" value="1"/>
</dbReference>
<dbReference type="InterPro" id="IPR000182">
    <property type="entry name" value="GNAT_dom"/>
</dbReference>